<organism evidence="2 3">
    <name type="scientific">Komagataeibacter intermedius AF2</name>
    <dbReference type="NCBI Taxonomy" id="1458464"/>
    <lineage>
        <taxon>Bacteria</taxon>
        <taxon>Pseudomonadati</taxon>
        <taxon>Pseudomonadota</taxon>
        <taxon>Alphaproteobacteria</taxon>
        <taxon>Acetobacterales</taxon>
        <taxon>Acetobacteraceae</taxon>
        <taxon>Komagataeibacter</taxon>
    </lineage>
</organism>
<comment type="caution">
    <text evidence="2">The sequence shown here is derived from an EMBL/GenBank/DDBJ whole genome shotgun (WGS) entry which is preliminary data.</text>
</comment>
<evidence type="ECO:0000313" key="3">
    <source>
        <dbReference type="Proteomes" id="UP000031553"/>
    </source>
</evidence>
<proteinExistence type="predicted"/>
<gene>
    <name evidence="2" type="ORF">GLUCOINTEAF2_0200922</name>
</gene>
<evidence type="ECO:0000256" key="1">
    <source>
        <dbReference type="SAM" id="MobiDB-lite"/>
    </source>
</evidence>
<sequence>MSESHEPGQPYERRRSTPFEVWIRRSLHNRFDMVCNEKFPMEILDQFDPHGPGVSLTPPHGEHDMDA</sequence>
<reference evidence="2 3" key="1">
    <citation type="submission" date="2015-07" db="EMBL/GenBank/DDBJ databases">
        <title>Draft Genome Sequence of Komagataeibacter intermedius Strain AF2, Isolated from Kombucha Tea.</title>
        <authorList>
            <person name="Santos R.A."/>
            <person name="Berretta A.A."/>
            <person name="Barud H.S."/>
            <person name="Ribeiro S.J."/>
            <person name="Gonzalez-Garcia L.N."/>
            <person name="Zucchi T.D."/>
            <person name="Goldman G.H."/>
            <person name="Riano-Pachon D.M."/>
        </authorList>
    </citation>
    <scope>NUCLEOTIDE SEQUENCE [LARGE SCALE GENOMIC DNA]</scope>
    <source>
        <strain evidence="2 3">AF2</strain>
    </source>
</reference>
<protein>
    <submittedName>
        <fullName evidence="2">Uncharacterized protein</fullName>
    </submittedName>
</protein>
<dbReference type="EMBL" id="JUFX02000214">
    <property type="protein sequence ID" value="KPH86071.1"/>
    <property type="molecule type" value="Genomic_DNA"/>
</dbReference>
<name>A0A0N1N5G0_9PROT</name>
<dbReference type="AlphaFoldDB" id="A0A0N1N5G0"/>
<dbReference type="OrthoDB" id="7275387at2"/>
<evidence type="ECO:0000313" key="2">
    <source>
        <dbReference type="EMBL" id="KPH86071.1"/>
    </source>
</evidence>
<accession>A0A0N1N5G0</accession>
<dbReference type="Proteomes" id="UP000031553">
    <property type="component" value="Unassembled WGS sequence"/>
</dbReference>
<dbReference type="RefSeq" id="WP_048883682.1">
    <property type="nucleotide sequence ID" value="NZ_JUFX02000214.1"/>
</dbReference>
<feature type="region of interest" description="Disordered" evidence="1">
    <location>
        <begin position="45"/>
        <end position="67"/>
    </location>
</feature>